<evidence type="ECO:0000313" key="4">
    <source>
        <dbReference type="Proteomes" id="UP000233551"/>
    </source>
</evidence>
<dbReference type="EMBL" id="PGOL01000434">
    <property type="protein sequence ID" value="PKI70703.1"/>
    <property type="molecule type" value="Genomic_DNA"/>
</dbReference>
<proteinExistence type="predicted"/>
<name>A0A218VSU7_PUNGR</name>
<reference evidence="3" key="1">
    <citation type="journal article" date="2017" name="Plant J.">
        <title>The pomegranate (Punica granatum L.) genome and the genomics of punicalagin biosynthesis.</title>
        <authorList>
            <person name="Qin G."/>
            <person name="Xu C."/>
            <person name="Ming R."/>
            <person name="Tang H."/>
            <person name="Guyot R."/>
            <person name="Kramer E.M."/>
            <person name="Hu Y."/>
            <person name="Yi X."/>
            <person name="Qi Y."/>
            <person name="Xu X."/>
            <person name="Gao Z."/>
            <person name="Pan H."/>
            <person name="Jian J."/>
            <person name="Tian Y."/>
            <person name="Yue Z."/>
            <person name="Xu Y."/>
        </authorList>
    </citation>
    <scope>NUCLEOTIDE SEQUENCE [LARGE SCALE GENOMIC DNA]</scope>
    <source>
        <strain evidence="3">cv. Dabenzi</strain>
    </source>
</reference>
<accession>A0A218VSU7</accession>
<dbReference type="Proteomes" id="UP000233551">
    <property type="component" value="Unassembled WGS sequence"/>
</dbReference>
<gene>
    <name evidence="1" type="ORF">CDL15_Pgr022158</name>
    <name evidence="2" type="ORF">CRG98_008936</name>
</gene>
<evidence type="ECO:0000313" key="1">
    <source>
        <dbReference type="EMBL" id="OWM63413.1"/>
    </source>
</evidence>
<dbReference type="EMBL" id="MTKT01006103">
    <property type="protein sequence ID" value="OWM63413.1"/>
    <property type="molecule type" value="Genomic_DNA"/>
</dbReference>
<evidence type="ECO:0000313" key="2">
    <source>
        <dbReference type="EMBL" id="PKI70703.1"/>
    </source>
</evidence>
<evidence type="ECO:0000313" key="3">
    <source>
        <dbReference type="Proteomes" id="UP000197138"/>
    </source>
</evidence>
<organism evidence="1 3">
    <name type="scientific">Punica granatum</name>
    <name type="common">Pomegranate</name>
    <dbReference type="NCBI Taxonomy" id="22663"/>
    <lineage>
        <taxon>Eukaryota</taxon>
        <taxon>Viridiplantae</taxon>
        <taxon>Streptophyta</taxon>
        <taxon>Embryophyta</taxon>
        <taxon>Tracheophyta</taxon>
        <taxon>Spermatophyta</taxon>
        <taxon>Magnoliopsida</taxon>
        <taxon>eudicotyledons</taxon>
        <taxon>Gunneridae</taxon>
        <taxon>Pentapetalae</taxon>
        <taxon>rosids</taxon>
        <taxon>malvids</taxon>
        <taxon>Myrtales</taxon>
        <taxon>Lythraceae</taxon>
        <taxon>Punica</taxon>
    </lineage>
</organism>
<reference evidence="1" key="2">
    <citation type="submission" date="2017-06" db="EMBL/GenBank/DDBJ databases">
        <title>The pomegranate genome and the genomics of punicalagin biosynthesis.</title>
        <authorList>
            <person name="Xu C."/>
        </authorList>
    </citation>
    <scope>NUCLEOTIDE SEQUENCE [LARGE SCALE GENOMIC DNA]</scope>
    <source>
        <tissue evidence="1">Fresh leaf</tissue>
    </source>
</reference>
<comment type="caution">
    <text evidence="1">The sequence shown here is derived from an EMBL/GenBank/DDBJ whole genome shotgun (WGS) entry which is preliminary data.</text>
</comment>
<reference evidence="2 4" key="3">
    <citation type="submission" date="2017-11" db="EMBL/GenBank/DDBJ databases">
        <title>De-novo sequencing of pomegranate (Punica granatum L.) genome.</title>
        <authorList>
            <person name="Akparov Z."/>
            <person name="Amiraslanov A."/>
            <person name="Hajiyeva S."/>
            <person name="Abbasov M."/>
            <person name="Kaur K."/>
            <person name="Hamwieh A."/>
            <person name="Solovyev V."/>
            <person name="Salamov A."/>
            <person name="Braich B."/>
            <person name="Kosarev P."/>
            <person name="Mahmoud A."/>
            <person name="Hajiyev E."/>
            <person name="Babayeva S."/>
            <person name="Izzatullayeva V."/>
            <person name="Mammadov A."/>
            <person name="Mammadov A."/>
            <person name="Sharifova S."/>
            <person name="Ojaghi J."/>
            <person name="Eynullazada K."/>
            <person name="Bayramov B."/>
            <person name="Abdulazimova A."/>
            <person name="Shahmuradov I."/>
        </authorList>
    </citation>
    <scope>NUCLEOTIDE SEQUENCE [LARGE SCALE GENOMIC DNA]</scope>
    <source>
        <strain evidence="2">AG2017</strain>
        <strain evidence="4">cv. AG2017</strain>
        <tissue evidence="2">Leaf</tissue>
    </source>
</reference>
<dbReference type="AlphaFoldDB" id="A0A218VSU7"/>
<keyword evidence="4" id="KW-1185">Reference proteome</keyword>
<protein>
    <submittedName>
        <fullName evidence="1">Uncharacterized protein</fullName>
    </submittedName>
</protein>
<sequence length="92" mass="10387">MGFLLDEDNDEEESHRGKEQFFGGTWRAADVVAKALLLLRLKEVRELPSLLRLNPTGSGVAEINTATLFLYETDESTEKTRGIDDKMQLELC</sequence>
<dbReference type="Proteomes" id="UP000197138">
    <property type="component" value="Unassembled WGS sequence"/>
</dbReference>